<dbReference type="RefSeq" id="WP_188222986.1">
    <property type="nucleotide sequence ID" value="NZ_JACVXD010000002.1"/>
</dbReference>
<protein>
    <submittedName>
        <fullName evidence="1">Uncharacterized protein</fullName>
    </submittedName>
</protein>
<proteinExistence type="predicted"/>
<evidence type="ECO:0000313" key="2">
    <source>
        <dbReference type="Proteomes" id="UP000621516"/>
    </source>
</evidence>
<evidence type="ECO:0000313" key="1">
    <source>
        <dbReference type="EMBL" id="MBD0823696.1"/>
    </source>
</evidence>
<dbReference type="EMBL" id="JACVXD010000002">
    <property type="protein sequence ID" value="MBD0823696.1"/>
    <property type="molecule type" value="Genomic_DNA"/>
</dbReference>
<sequence>MKTRYNNIEQIRYDLKVHSLERQIAFEKMKQSGYELKEVVAGPANFVSSVVSHKYVKIIALVRLLRKVF</sequence>
<dbReference type="AlphaFoldDB" id="A0A8J6PWT6"/>
<comment type="caution">
    <text evidence="1">The sequence shown here is derived from an EMBL/GenBank/DDBJ whole genome shotgun (WGS) entry which is preliminary data.</text>
</comment>
<gene>
    <name evidence="1" type="ORF">ICJ85_06655</name>
</gene>
<accession>A0A8J6PWT6</accession>
<reference evidence="1 2" key="1">
    <citation type="journal article" date="2018" name="J. Microbiol.">
        <title>Aestuariibaculum marinum sp. nov., a marine bacterium isolated from seawater in South Korea.</title>
        <authorList>
            <person name="Choi J."/>
            <person name="Lee D."/>
            <person name="Jang J.H."/>
            <person name="Cha S."/>
            <person name="Seo T."/>
        </authorList>
    </citation>
    <scope>NUCLEOTIDE SEQUENCE [LARGE SCALE GENOMIC DNA]</scope>
    <source>
        <strain evidence="1 2">IP7</strain>
    </source>
</reference>
<name>A0A8J6PWT6_9FLAO</name>
<keyword evidence="2" id="KW-1185">Reference proteome</keyword>
<organism evidence="1 2">
    <name type="scientific">Aestuariibaculum marinum</name>
    <dbReference type="NCBI Taxonomy" id="2683592"/>
    <lineage>
        <taxon>Bacteria</taxon>
        <taxon>Pseudomonadati</taxon>
        <taxon>Bacteroidota</taxon>
        <taxon>Flavobacteriia</taxon>
        <taxon>Flavobacteriales</taxon>
        <taxon>Flavobacteriaceae</taxon>
    </lineage>
</organism>
<dbReference type="Proteomes" id="UP000621516">
    <property type="component" value="Unassembled WGS sequence"/>
</dbReference>